<dbReference type="InterPro" id="IPR027417">
    <property type="entry name" value="P-loop_NTPase"/>
</dbReference>
<organism evidence="3 4">
    <name type="scientific">Hermanssonia centrifuga</name>
    <dbReference type="NCBI Taxonomy" id="98765"/>
    <lineage>
        <taxon>Eukaryota</taxon>
        <taxon>Fungi</taxon>
        <taxon>Dikarya</taxon>
        <taxon>Basidiomycota</taxon>
        <taxon>Agaricomycotina</taxon>
        <taxon>Agaricomycetes</taxon>
        <taxon>Polyporales</taxon>
        <taxon>Meruliaceae</taxon>
        <taxon>Hermanssonia</taxon>
    </lineage>
</organism>
<accession>A0A2R6R0X5</accession>
<keyword evidence="4" id="KW-1185">Reference proteome</keyword>
<evidence type="ECO:0000313" key="4">
    <source>
        <dbReference type="Proteomes" id="UP000186601"/>
    </source>
</evidence>
<name>A0A2R6R0X5_9APHY</name>
<dbReference type="Pfam" id="PF00004">
    <property type="entry name" value="AAA"/>
    <property type="match status" value="1"/>
</dbReference>
<feature type="region of interest" description="Disordered" evidence="1">
    <location>
        <begin position="131"/>
        <end position="155"/>
    </location>
</feature>
<dbReference type="OrthoDB" id="2115716at2759"/>
<dbReference type="EMBL" id="MLYV02000286">
    <property type="protein sequence ID" value="PSS18891.1"/>
    <property type="molecule type" value="Genomic_DNA"/>
</dbReference>
<evidence type="ECO:0000313" key="3">
    <source>
        <dbReference type="EMBL" id="PSS18891.1"/>
    </source>
</evidence>
<dbReference type="GO" id="GO:0005524">
    <property type="term" value="F:ATP binding"/>
    <property type="evidence" value="ECO:0007669"/>
    <property type="project" value="InterPro"/>
</dbReference>
<dbReference type="Proteomes" id="UP000186601">
    <property type="component" value="Unassembled WGS sequence"/>
</dbReference>
<dbReference type="SUPFAM" id="SSF52540">
    <property type="entry name" value="P-loop containing nucleoside triphosphate hydrolases"/>
    <property type="match status" value="1"/>
</dbReference>
<dbReference type="AlphaFoldDB" id="A0A2R6R0X5"/>
<reference evidence="3 4" key="1">
    <citation type="submission" date="2018-02" db="EMBL/GenBank/DDBJ databases">
        <title>Genome sequence of the basidiomycete white-rot fungus Phlebia centrifuga.</title>
        <authorList>
            <person name="Granchi Z."/>
            <person name="Peng M."/>
            <person name="de Vries R.P."/>
            <person name="Hilden K."/>
            <person name="Makela M.R."/>
            <person name="Grigoriev I."/>
            <person name="Riley R."/>
        </authorList>
    </citation>
    <scope>NUCLEOTIDE SEQUENCE [LARGE SCALE GENOMIC DNA]</scope>
    <source>
        <strain evidence="3 4">FBCC195</strain>
    </source>
</reference>
<comment type="caution">
    <text evidence="3">The sequence shown here is derived from an EMBL/GenBank/DDBJ whole genome shotgun (WGS) entry which is preliminary data.</text>
</comment>
<dbReference type="STRING" id="98765.A0A2R6R0X5"/>
<feature type="domain" description="ATPase AAA-type core" evidence="2">
    <location>
        <begin position="24"/>
        <end position="90"/>
    </location>
</feature>
<dbReference type="Gene3D" id="3.40.50.300">
    <property type="entry name" value="P-loop containing nucleotide triphosphate hydrolases"/>
    <property type="match status" value="1"/>
</dbReference>
<protein>
    <recommendedName>
        <fullName evidence="2">ATPase AAA-type core domain-containing protein</fullName>
    </recommendedName>
</protein>
<dbReference type="InterPro" id="IPR003959">
    <property type="entry name" value="ATPase_AAA_core"/>
</dbReference>
<evidence type="ECO:0000259" key="2">
    <source>
        <dbReference type="Pfam" id="PF00004"/>
    </source>
</evidence>
<gene>
    <name evidence="3" type="ORF">PHLCEN_2v3177</name>
</gene>
<proteinExistence type="predicted"/>
<sequence length="189" mass="21082">MKGCDAKGLYPLYVKSFRSRKGEEVRQLAPCLFILEDLDSLINDNNCSFVLNQLDRIESNKGLLVIGTTNHLDHIDPAFSNCPSRFDRKCVSTLVLMAGFEEGNEMRDFADVIKRQIKALRKQLSAEFAGHTPNTTQRGVVSPFDRSGRPDSRLANEGRIWGAGETFDRLRGPADYPCLACRGGIRTEG</sequence>
<dbReference type="GO" id="GO:0016887">
    <property type="term" value="F:ATP hydrolysis activity"/>
    <property type="evidence" value="ECO:0007669"/>
    <property type="project" value="InterPro"/>
</dbReference>
<feature type="compositionally biased region" description="Basic and acidic residues" evidence="1">
    <location>
        <begin position="146"/>
        <end position="155"/>
    </location>
</feature>
<evidence type="ECO:0000256" key="1">
    <source>
        <dbReference type="SAM" id="MobiDB-lite"/>
    </source>
</evidence>